<feature type="transmembrane region" description="Helical" evidence="2">
    <location>
        <begin position="123"/>
        <end position="141"/>
    </location>
</feature>
<feature type="region of interest" description="Disordered" evidence="1">
    <location>
        <begin position="145"/>
        <end position="193"/>
    </location>
</feature>
<keyword evidence="2" id="KW-1133">Transmembrane helix</keyword>
<name>A0A1I2N504_9ACTN</name>
<evidence type="ECO:0000313" key="4">
    <source>
        <dbReference type="Proteomes" id="UP000199645"/>
    </source>
</evidence>
<reference evidence="3 4" key="1">
    <citation type="submission" date="2016-10" db="EMBL/GenBank/DDBJ databases">
        <authorList>
            <person name="de Groot N.N."/>
        </authorList>
    </citation>
    <scope>NUCLEOTIDE SEQUENCE [LARGE SCALE GENOMIC DNA]</scope>
    <source>
        <strain evidence="3 4">DSM 43019</strain>
    </source>
</reference>
<dbReference type="AlphaFoldDB" id="A0A1I2N504"/>
<evidence type="ECO:0000313" key="3">
    <source>
        <dbReference type="EMBL" id="SFF96481.1"/>
    </source>
</evidence>
<gene>
    <name evidence="3" type="ORF">SAMN05421541_13611</name>
</gene>
<accession>A0A1I2N504</accession>
<keyword evidence="2" id="KW-0472">Membrane</keyword>
<evidence type="ECO:0000256" key="2">
    <source>
        <dbReference type="SAM" id="Phobius"/>
    </source>
</evidence>
<feature type="region of interest" description="Disordered" evidence="1">
    <location>
        <begin position="80"/>
        <end position="116"/>
    </location>
</feature>
<evidence type="ECO:0000256" key="1">
    <source>
        <dbReference type="SAM" id="MobiDB-lite"/>
    </source>
</evidence>
<organism evidence="3 4">
    <name type="scientific">Actinoplanes philippinensis</name>
    <dbReference type="NCBI Taxonomy" id="35752"/>
    <lineage>
        <taxon>Bacteria</taxon>
        <taxon>Bacillati</taxon>
        <taxon>Actinomycetota</taxon>
        <taxon>Actinomycetes</taxon>
        <taxon>Micromonosporales</taxon>
        <taxon>Micromonosporaceae</taxon>
        <taxon>Actinoplanes</taxon>
    </lineage>
</organism>
<dbReference type="STRING" id="35752.SAMN05421541_13611"/>
<dbReference type="Proteomes" id="UP000199645">
    <property type="component" value="Unassembled WGS sequence"/>
</dbReference>
<proteinExistence type="predicted"/>
<dbReference type="EMBL" id="FONV01000036">
    <property type="protein sequence ID" value="SFF96481.1"/>
    <property type="molecule type" value="Genomic_DNA"/>
</dbReference>
<feature type="compositionally biased region" description="Polar residues" evidence="1">
    <location>
        <begin position="174"/>
        <end position="185"/>
    </location>
</feature>
<sequence length="193" mass="20941">MFATIRRRSRKARMRNELGQSVDHFKRAASIAASETSATVAPKINAARERVQPAASAARDAASQSWDSALAALTAASDNVRQVGKTTRKATRKELKAERKQARKLQKKAEKAVGRKKSRAGRLAGWALVGTAVGVGAAYVARRRREAQWDEYEPATSSRTGADDAAFEPVEPTAYTTANGTVTEQSKSKQEPR</sequence>
<keyword evidence="2" id="KW-0812">Transmembrane</keyword>
<keyword evidence="4" id="KW-1185">Reference proteome</keyword>
<protein>
    <submittedName>
        <fullName evidence="3">Uncharacterized protein</fullName>
    </submittedName>
</protein>